<dbReference type="InterPro" id="IPR009057">
    <property type="entry name" value="Homeodomain-like_sf"/>
</dbReference>
<dbReference type="InterPro" id="IPR036271">
    <property type="entry name" value="Tet_transcr_reg_TetR-rel_C_sf"/>
</dbReference>
<feature type="DNA-binding region" description="H-T-H motif" evidence="5">
    <location>
        <begin position="24"/>
        <end position="43"/>
    </location>
</feature>
<dbReference type="InterPro" id="IPR023772">
    <property type="entry name" value="DNA-bd_HTH_TetR-type_CS"/>
</dbReference>
<dbReference type="PANTHER" id="PTHR30055:SF219">
    <property type="entry name" value="TRANSCRIPTIONAL REGULATORY PROTEIN"/>
    <property type="match status" value="1"/>
</dbReference>
<keyword evidence="1" id="KW-0678">Repressor</keyword>
<keyword evidence="2" id="KW-0805">Transcription regulation</keyword>
<evidence type="ECO:0000313" key="8">
    <source>
        <dbReference type="Proteomes" id="UP001500908"/>
    </source>
</evidence>
<dbReference type="PROSITE" id="PS50977">
    <property type="entry name" value="HTH_TETR_2"/>
    <property type="match status" value="1"/>
</dbReference>
<keyword evidence="4" id="KW-0804">Transcription</keyword>
<feature type="domain" description="HTH tetR-type" evidence="6">
    <location>
        <begin position="1"/>
        <end position="61"/>
    </location>
</feature>
<dbReference type="Proteomes" id="UP001500908">
    <property type="component" value="Unassembled WGS sequence"/>
</dbReference>
<evidence type="ECO:0000256" key="4">
    <source>
        <dbReference type="ARBA" id="ARBA00023163"/>
    </source>
</evidence>
<evidence type="ECO:0000256" key="3">
    <source>
        <dbReference type="ARBA" id="ARBA00023125"/>
    </source>
</evidence>
<dbReference type="InterPro" id="IPR050109">
    <property type="entry name" value="HTH-type_TetR-like_transc_reg"/>
</dbReference>
<dbReference type="RefSeq" id="WP_344973524.1">
    <property type="nucleotide sequence ID" value="NZ_BAABDD010000019.1"/>
</dbReference>
<dbReference type="PANTHER" id="PTHR30055">
    <property type="entry name" value="HTH-TYPE TRANSCRIPTIONAL REGULATOR RUTR"/>
    <property type="match status" value="1"/>
</dbReference>
<evidence type="ECO:0000256" key="1">
    <source>
        <dbReference type="ARBA" id="ARBA00022491"/>
    </source>
</evidence>
<dbReference type="SUPFAM" id="SSF46689">
    <property type="entry name" value="Homeodomain-like"/>
    <property type="match status" value="1"/>
</dbReference>
<sequence>MDQRERLIDAAIQCLQQRGYARTTTRDIVAAAGVHLPAVNYYFGSKEELLKAAITKALRSWTESVISATHGTTALGAREALRETMTTFLNSLEDNRDFVIAGVEAFAQAPRGEDLGAHLAAEYRKAREATAARITATAETTPGLVLEADDVHGLASVLLALFDGLALQWLLAPDQVPHADQVVRALGLLGTTVAAPGADAPAAAGTTRPGPYG</sequence>
<accession>A0ABP7G292</accession>
<dbReference type="EMBL" id="BAABDD010000019">
    <property type="protein sequence ID" value="GAA3754395.1"/>
    <property type="molecule type" value="Genomic_DNA"/>
</dbReference>
<dbReference type="Pfam" id="PF00440">
    <property type="entry name" value="TetR_N"/>
    <property type="match status" value="1"/>
</dbReference>
<dbReference type="InterPro" id="IPR039538">
    <property type="entry name" value="BetI_C"/>
</dbReference>
<dbReference type="Gene3D" id="1.10.357.10">
    <property type="entry name" value="Tetracycline Repressor, domain 2"/>
    <property type="match status" value="1"/>
</dbReference>
<dbReference type="PRINTS" id="PR00455">
    <property type="entry name" value="HTHTETR"/>
</dbReference>
<gene>
    <name evidence="7" type="ORF">GCM10022402_36330</name>
</gene>
<proteinExistence type="predicted"/>
<name>A0ABP7G292_9ACTN</name>
<reference evidence="8" key="1">
    <citation type="journal article" date="2019" name="Int. J. Syst. Evol. Microbiol.">
        <title>The Global Catalogue of Microorganisms (GCM) 10K type strain sequencing project: providing services to taxonomists for standard genome sequencing and annotation.</title>
        <authorList>
            <consortium name="The Broad Institute Genomics Platform"/>
            <consortium name="The Broad Institute Genome Sequencing Center for Infectious Disease"/>
            <person name="Wu L."/>
            <person name="Ma J."/>
        </authorList>
    </citation>
    <scope>NUCLEOTIDE SEQUENCE [LARGE SCALE GENOMIC DNA]</scope>
    <source>
        <strain evidence="8">JCM 17137</strain>
    </source>
</reference>
<evidence type="ECO:0000256" key="2">
    <source>
        <dbReference type="ARBA" id="ARBA00023015"/>
    </source>
</evidence>
<comment type="caution">
    <text evidence="7">The sequence shown here is derived from an EMBL/GenBank/DDBJ whole genome shotgun (WGS) entry which is preliminary data.</text>
</comment>
<evidence type="ECO:0000313" key="7">
    <source>
        <dbReference type="EMBL" id="GAA3754395.1"/>
    </source>
</evidence>
<keyword evidence="8" id="KW-1185">Reference proteome</keyword>
<keyword evidence="3 5" id="KW-0238">DNA-binding</keyword>
<dbReference type="SUPFAM" id="SSF48498">
    <property type="entry name" value="Tetracyclin repressor-like, C-terminal domain"/>
    <property type="match status" value="1"/>
</dbReference>
<evidence type="ECO:0000256" key="5">
    <source>
        <dbReference type="PROSITE-ProRule" id="PRU00335"/>
    </source>
</evidence>
<dbReference type="PROSITE" id="PS01081">
    <property type="entry name" value="HTH_TETR_1"/>
    <property type="match status" value="1"/>
</dbReference>
<organism evidence="7 8">
    <name type="scientific">Salinactinospora qingdaonensis</name>
    <dbReference type="NCBI Taxonomy" id="702744"/>
    <lineage>
        <taxon>Bacteria</taxon>
        <taxon>Bacillati</taxon>
        <taxon>Actinomycetota</taxon>
        <taxon>Actinomycetes</taxon>
        <taxon>Streptosporangiales</taxon>
        <taxon>Nocardiopsidaceae</taxon>
        <taxon>Salinactinospora</taxon>
    </lineage>
</organism>
<dbReference type="InterPro" id="IPR001647">
    <property type="entry name" value="HTH_TetR"/>
</dbReference>
<protein>
    <submittedName>
        <fullName evidence="7">TetR/AcrR family transcriptional regulator</fullName>
    </submittedName>
</protein>
<evidence type="ECO:0000259" key="6">
    <source>
        <dbReference type="PROSITE" id="PS50977"/>
    </source>
</evidence>
<dbReference type="Pfam" id="PF13977">
    <property type="entry name" value="TetR_C_6"/>
    <property type="match status" value="1"/>
</dbReference>